<reference evidence="1" key="1">
    <citation type="submission" date="2021-04" db="EMBL/GenBank/DDBJ databases">
        <authorList>
            <person name="Tunstrom K."/>
        </authorList>
    </citation>
    <scope>NUCLEOTIDE SEQUENCE</scope>
</reference>
<protein>
    <submittedName>
        <fullName evidence="1">(apollo) hypothetical protein</fullName>
    </submittedName>
</protein>
<sequence>MKALLDLKSNINFTVKEIQDLHDIHHSLDVIKTTVMSLCRRDSNLLTADAALQFMLNKLDHQHNELSERLAISLRKIIKERRTSVSGILQYLHNNEQFYKTIPTETFTTNAEN</sequence>
<proteinExistence type="predicted"/>
<comment type="caution">
    <text evidence="1">The sequence shown here is derived from an EMBL/GenBank/DDBJ whole genome shotgun (WGS) entry which is preliminary data.</text>
</comment>
<accession>A0A8S3WZS1</accession>
<gene>
    <name evidence="1" type="ORF">PAPOLLO_LOCUS11366</name>
</gene>
<evidence type="ECO:0000313" key="1">
    <source>
        <dbReference type="EMBL" id="CAG4986939.1"/>
    </source>
</evidence>
<evidence type="ECO:0000313" key="2">
    <source>
        <dbReference type="Proteomes" id="UP000691718"/>
    </source>
</evidence>
<organism evidence="1 2">
    <name type="scientific">Parnassius apollo</name>
    <name type="common">Apollo butterfly</name>
    <name type="synonym">Papilio apollo</name>
    <dbReference type="NCBI Taxonomy" id="110799"/>
    <lineage>
        <taxon>Eukaryota</taxon>
        <taxon>Metazoa</taxon>
        <taxon>Ecdysozoa</taxon>
        <taxon>Arthropoda</taxon>
        <taxon>Hexapoda</taxon>
        <taxon>Insecta</taxon>
        <taxon>Pterygota</taxon>
        <taxon>Neoptera</taxon>
        <taxon>Endopterygota</taxon>
        <taxon>Lepidoptera</taxon>
        <taxon>Glossata</taxon>
        <taxon>Ditrysia</taxon>
        <taxon>Papilionoidea</taxon>
        <taxon>Papilionidae</taxon>
        <taxon>Parnassiinae</taxon>
        <taxon>Parnassini</taxon>
        <taxon>Parnassius</taxon>
        <taxon>Parnassius</taxon>
    </lineage>
</organism>
<dbReference type="EMBL" id="CAJQZP010000824">
    <property type="protein sequence ID" value="CAG4986939.1"/>
    <property type="molecule type" value="Genomic_DNA"/>
</dbReference>
<dbReference type="OrthoDB" id="6931154at2759"/>
<dbReference type="AlphaFoldDB" id="A0A8S3WZS1"/>
<dbReference type="Proteomes" id="UP000691718">
    <property type="component" value="Unassembled WGS sequence"/>
</dbReference>
<keyword evidence="2" id="KW-1185">Reference proteome</keyword>
<name>A0A8S3WZS1_PARAO</name>